<evidence type="ECO:0000313" key="3">
    <source>
        <dbReference type="Ensembl" id="ENSOKIP00005042119.1"/>
    </source>
</evidence>
<dbReference type="Pfam" id="PF00334">
    <property type="entry name" value="NDK"/>
    <property type="match status" value="1"/>
</dbReference>
<dbReference type="Gene3D" id="3.30.70.141">
    <property type="entry name" value="Nucleoside diphosphate kinase-like domain"/>
    <property type="match status" value="1"/>
</dbReference>
<organism evidence="3 4">
    <name type="scientific">Oncorhynchus kisutch</name>
    <name type="common">Coho salmon</name>
    <name type="synonym">Salmo kisutch</name>
    <dbReference type="NCBI Taxonomy" id="8019"/>
    <lineage>
        <taxon>Eukaryota</taxon>
        <taxon>Metazoa</taxon>
        <taxon>Chordata</taxon>
        <taxon>Craniata</taxon>
        <taxon>Vertebrata</taxon>
        <taxon>Euteleostomi</taxon>
        <taxon>Actinopterygii</taxon>
        <taxon>Neopterygii</taxon>
        <taxon>Teleostei</taxon>
        <taxon>Protacanthopterygii</taxon>
        <taxon>Salmoniformes</taxon>
        <taxon>Salmonidae</taxon>
        <taxon>Salmoninae</taxon>
        <taxon>Oncorhynchus</taxon>
    </lineage>
</organism>
<dbReference type="GO" id="GO:0003341">
    <property type="term" value="P:cilium movement"/>
    <property type="evidence" value="ECO:0007669"/>
    <property type="project" value="TreeGrafter"/>
</dbReference>
<comment type="similarity">
    <text evidence="1">Belongs to the NDK family.</text>
</comment>
<evidence type="ECO:0000313" key="4">
    <source>
        <dbReference type="Proteomes" id="UP000694557"/>
    </source>
</evidence>
<dbReference type="PANTHER" id="PTHR46161">
    <property type="entry name" value="NUCLEOSIDE DIPHOSPHATE KINASE"/>
    <property type="match status" value="1"/>
</dbReference>
<dbReference type="InterPro" id="IPR036850">
    <property type="entry name" value="NDK-like_dom_sf"/>
</dbReference>
<dbReference type="GO" id="GO:1902176">
    <property type="term" value="P:negative regulation of oxidative stress-induced intrinsic apoptotic signaling pathway"/>
    <property type="evidence" value="ECO:0007669"/>
    <property type="project" value="TreeGrafter"/>
</dbReference>
<dbReference type="InterPro" id="IPR034907">
    <property type="entry name" value="NDK-like_dom"/>
</dbReference>
<feature type="domain" description="Nucleoside diphosphate kinase-like" evidence="2">
    <location>
        <begin position="2"/>
        <end position="78"/>
    </location>
</feature>
<keyword evidence="4" id="KW-1185">Reference proteome</keyword>
<dbReference type="Proteomes" id="UP000694557">
    <property type="component" value="Unassembled WGS sequence"/>
</dbReference>
<dbReference type="GeneTree" id="ENSGT00940000159595"/>
<sequence length="144" mass="16020">MFFPSQTAFMSSEFIVLSNCTKARETPRNGQSEGRATCACHLSPSLRAKYGTSDLRNAMHGSISFSVEREIKFMFPKSVIEPIPVGEASKDYLGRFVRPTLLRGFTELCKQKPVAPCTWLADWLVRNNPNKPQIFDGATGEEAA</sequence>
<proteinExistence type="inferred from homology"/>
<protein>
    <submittedName>
        <fullName evidence="3">NME/NM23 family member 5</fullName>
    </submittedName>
</protein>
<dbReference type="GO" id="GO:0005929">
    <property type="term" value="C:cilium"/>
    <property type="evidence" value="ECO:0007669"/>
    <property type="project" value="UniProtKB-SubCell"/>
</dbReference>
<evidence type="ECO:0000256" key="1">
    <source>
        <dbReference type="ARBA" id="ARBA00008142"/>
    </source>
</evidence>
<reference evidence="3" key="2">
    <citation type="submission" date="2025-09" db="UniProtKB">
        <authorList>
            <consortium name="Ensembl"/>
        </authorList>
    </citation>
    <scope>IDENTIFICATION</scope>
</reference>
<dbReference type="GO" id="GO:0016787">
    <property type="term" value="F:hydrolase activity"/>
    <property type="evidence" value="ECO:0007669"/>
    <property type="project" value="UniProtKB-KW"/>
</dbReference>
<dbReference type="SUPFAM" id="SSF54919">
    <property type="entry name" value="Nucleoside diphosphate kinase, NDK"/>
    <property type="match status" value="1"/>
</dbReference>
<reference evidence="3" key="1">
    <citation type="submission" date="2025-08" db="UniProtKB">
        <authorList>
            <consortium name="Ensembl"/>
        </authorList>
    </citation>
    <scope>IDENTIFICATION</scope>
</reference>
<dbReference type="Gene3D" id="1.20.890.10">
    <property type="entry name" value="cAMP-dependent protein kinase regulatory subunit, dimerization-anchoring domain"/>
    <property type="match status" value="1"/>
</dbReference>
<dbReference type="CDD" id="cd22970">
    <property type="entry name" value="DD_NDKH5-like"/>
    <property type="match status" value="1"/>
</dbReference>
<dbReference type="Pfam" id="PF05186">
    <property type="entry name" value="Dpy-30"/>
    <property type="match status" value="1"/>
</dbReference>
<dbReference type="AlphaFoldDB" id="A0A8C7GEB5"/>
<dbReference type="PANTHER" id="PTHR46161:SF1">
    <property type="entry name" value="NUCLEOSIDE DIPHOSPHATE KINASE HOMOLOG 5"/>
    <property type="match status" value="1"/>
</dbReference>
<accession>A0A8C7GEB5</accession>
<dbReference type="Ensembl" id="ENSOKIT00005044399.1">
    <property type="protein sequence ID" value="ENSOKIP00005042119.1"/>
    <property type="gene ID" value="ENSOKIG00005017792.1"/>
</dbReference>
<evidence type="ECO:0000259" key="2">
    <source>
        <dbReference type="Pfam" id="PF00334"/>
    </source>
</evidence>
<dbReference type="InterPro" id="IPR007858">
    <property type="entry name" value="Dpy-30_motif"/>
</dbReference>
<gene>
    <name evidence="3" type="primary">NME5</name>
</gene>
<name>A0A8C7GEB5_ONCKI</name>